<feature type="compositionally biased region" description="Low complexity" evidence="1">
    <location>
        <begin position="442"/>
        <end position="465"/>
    </location>
</feature>
<feature type="compositionally biased region" description="Low complexity" evidence="1">
    <location>
        <begin position="385"/>
        <end position="420"/>
    </location>
</feature>
<dbReference type="Proteomes" id="UP001189429">
    <property type="component" value="Unassembled WGS sequence"/>
</dbReference>
<dbReference type="CDD" id="cd00821">
    <property type="entry name" value="PH"/>
    <property type="match status" value="1"/>
</dbReference>
<feature type="compositionally biased region" description="Pro residues" evidence="1">
    <location>
        <begin position="329"/>
        <end position="342"/>
    </location>
</feature>
<gene>
    <name evidence="2" type="ORF">PCOR1329_LOCUS38222</name>
</gene>
<feature type="compositionally biased region" description="Basic residues" evidence="1">
    <location>
        <begin position="1009"/>
        <end position="1022"/>
    </location>
</feature>
<feature type="region of interest" description="Disordered" evidence="1">
    <location>
        <begin position="96"/>
        <end position="119"/>
    </location>
</feature>
<protein>
    <recommendedName>
        <fullName evidence="4">PH domain-containing protein</fullName>
    </recommendedName>
</protein>
<feature type="compositionally biased region" description="Low complexity" evidence="1">
    <location>
        <begin position="362"/>
        <end position="371"/>
    </location>
</feature>
<feature type="region of interest" description="Disordered" evidence="1">
    <location>
        <begin position="277"/>
        <end position="371"/>
    </location>
</feature>
<sequence>MQGPLDTRSGARMGRWTRMHWCLDLEAGTLQSSCLEGDGGQVDPATAAAAHEVRLLEKLQLNPDKCELTFRKGSCVFRLRAQSEEEAREWFEKLKLGGAAPGDQGPVDEPEGPHEPAREPGSLLAALMASNSLKNWEPGEEPPTAVYRRLYDEHKDRQQRLQLRREALDLQEAEQLEQDKRAAWKTAVSPRCEMDAQRAAERCMEWGLQKQRELYEKQVLEAYRSVEETRSFQARPLPSSSMRRSGSEGAVGWSRARGADCSVEDRLASWQGARNAGLEKRRLQQREEADRLQRPLPAPPDWRAQARADAARSGWRPPRGGRGPEAAPAEPPGPPRGRPPPTAAQQRRADAARSAARRARAAEAASEAVPGGPAVAAAAAAAACSPPARGGGAQRRASAAASPRAAAAAASPRPSARPGGLLAVPPLRVPVAAGSAPSRCTASGRASPSAPSARSAADSAASERSGAYRTDATLAAVLGAVRHRLPDFDDASLRKECDELHEALVAAQGILREAHEKCRLSEGAMALAEVPAQRVFRDVLLPERVQSMEPDVVVQNETDLDELLASAAHAQAEILRALGSTVAADRPASSPPKGGKIYRPLGGLASFAYNPGIKTKSAAAVKALVRYGAMEDRTRRHQHLMDLARLESVKRLFEVVRIRNLFKEPGRLGHRHIEVLVCVGVRDPLIPGELMPHICELRLETVEHYAAREKSWPLIDFFCKRLGAAVLEVQPQEVSLARDAIEYIALGTLTEPPERACARMLRRRIASVFGSTTCGWRQLLGGKRLVDFEHFSKACRILNCLGQPSDYWIALNPGLGDRLSLFEARFFRRLALLRGTHARPDCRDAGALFRCALGLAGVGAPSRVGRFDFRALARPLGIDRDEADLLFKCLCQDGGRPGPGARRHRVAAQAALQRAGGAPGAPAARAAGLGSRLAGLAGLRPALGAAQRLLLRGLGTPACAGTASTAVGPPPRAAASSWTLRPQRAPGPLQRPRRGLQLLRRAHGAPGLHGRRGGPRRARRLPRPGPPGSEREKRQLRQRHRGGGERPARAVAGEGLARRSCGCGPRRLRRLFLNARRRSEGGADVVVGGWRCTVDAPAARRSLQDAF</sequence>
<evidence type="ECO:0000256" key="1">
    <source>
        <dbReference type="SAM" id="MobiDB-lite"/>
    </source>
</evidence>
<evidence type="ECO:0008006" key="4">
    <source>
        <dbReference type="Google" id="ProtNLM"/>
    </source>
</evidence>
<feature type="region of interest" description="Disordered" evidence="1">
    <location>
        <begin position="385"/>
        <end position="465"/>
    </location>
</feature>
<dbReference type="PANTHER" id="PTHR45725">
    <property type="entry name" value="FORMIN HOMOLOGY 2 FAMILY MEMBER"/>
    <property type="match status" value="1"/>
</dbReference>
<feature type="region of interest" description="Disordered" evidence="1">
    <location>
        <begin position="961"/>
        <end position="1059"/>
    </location>
</feature>
<organism evidence="2 3">
    <name type="scientific">Prorocentrum cordatum</name>
    <dbReference type="NCBI Taxonomy" id="2364126"/>
    <lineage>
        <taxon>Eukaryota</taxon>
        <taxon>Sar</taxon>
        <taxon>Alveolata</taxon>
        <taxon>Dinophyceae</taxon>
        <taxon>Prorocentrales</taxon>
        <taxon>Prorocentraceae</taxon>
        <taxon>Prorocentrum</taxon>
    </lineage>
</organism>
<evidence type="ECO:0000313" key="2">
    <source>
        <dbReference type="EMBL" id="CAK0844051.1"/>
    </source>
</evidence>
<reference evidence="2" key="1">
    <citation type="submission" date="2023-10" db="EMBL/GenBank/DDBJ databases">
        <authorList>
            <person name="Chen Y."/>
            <person name="Shah S."/>
            <person name="Dougan E. K."/>
            <person name="Thang M."/>
            <person name="Chan C."/>
        </authorList>
    </citation>
    <scope>NUCLEOTIDE SEQUENCE [LARGE SCALE GENOMIC DNA]</scope>
</reference>
<feature type="compositionally biased region" description="Basic and acidic residues" evidence="1">
    <location>
        <begin position="277"/>
        <end position="293"/>
    </location>
</feature>
<name>A0ABN9TE49_9DINO</name>
<feature type="compositionally biased region" description="Low complexity" evidence="1">
    <location>
        <begin position="311"/>
        <end position="328"/>
    </location>
</feature>
<feature type="compositionally biased region" description="Low complexity" evidence="1">
    <location>
        <begin position="980"/>
        <end position="1008"/>
    </location>
</feature>
<dbReference type="InterPro" id="IPR051425">
    <property type="entry name" value="Formin_Homology"/>
</dbReference>
<accession>A0ABN9TE49</accession>
<feature type="region of interest" description="Disordered" evidence="1">
    <location>
        <begin position="233"/>
        <end position="258"/>
    </location>
</feature>
<evidence type="ECO:0000313" key="3">
    <source>
        <dbReference type="Proteomes" id="UP001189429"/>
    </source>
</evidence>
<proteinExistence type="predicted"/>
<dbReference type="EMBL" id="CAUYUJ010014627">
    <property type="protein sequence ID" value="CAK0844051.1"/>
    <property type="molecule type" value="Genomic_DNA"/>
</dbReference>
<comment type="caution">
    <text evidence="2">The sequence shown here is derived from an EMBL/GenBank/DDBJ whole genome shotgun (WGS) entry which is preliminary data.</text>
</comment>
<dbReference type="PANTHER" id="PTHR45725:SF18">
    <property type="entry name" value="ORC1-LIKE AAA ATPASE DOMAIN-CONTAINING PROTEIN"/>
    <property type="match status" value="1"/>
</dbReference>
<keyword evidence="3" id="KW-1185">Reference proteome</keyword>